<gene>
    <name evidence="1" type="ORF">EV643_111243</name>
</gene>
<sequence length="123" mass="13514">MPDDTPHQAVMVTFSAPADGDTDEAFNDWYENQHVPELLEHVDGITAVHRYRLAETQPPSPGGPLPYLAIYELDRPPAVVLANLAAAHPKLTPSETLGPSPITYLYSRLSTHGSISLNRRMRG</sequence>
<comment type="caution">
    <text evidence="1">The sequence shown here is derived from an EMBL/GenBank/DDBJ whole genome shotgun (WGS) entry which is preliminary data.</text>
</comment>
<dbReference type="EMBL" id="SNWQ01000011">
    <property type="protein sequence ID" value="TDO46390.1"/>
    <property type="molecule type" value="Genomic_DNA"/>
</dbReference>
<dbReference type="Proteomes" id="UP000295388">
    <property type="component" value="Unassembled WGS sequence"/>
</dbReference>
<protein>
    <recommendedName>
        <fullName evidence="3">EthD domain-containing protein</fullName>
    </recommendedName>
</protein>
<proteinExistence type="predicted"/>
<evidence type="ECO:0000313" key="2">
    <source>
        <dbReference type="Proteomes" id="UP000295388"/>
    </source>
</evidence>
<reference evidence="1 2" key="1">
    <citation type="submission" date="2019-03" db="EMBL/GenBank/DDBJ databases">
        <title>Genomic Encyclopedia of Type Strains, Phase III (KMG-III): the genomes of soil and plant-associated and newly described type strains.</title>
        <authorList>
            <person name="Whitman W."/>
        </authorList>
    </citation>
    <scope>NUCLEOTIDE SEQUENCE [LARGE SCALE GENOMIC DNA]</scope>
    <source>
        <strain evidence="1 2">VKM Ac-2527</strain>
    </source>
</reference>
<dbReference type="InterPro" id="IPR011008">
    <property type="entry name" value="Dimeric_a/b-barrel"/>
</dbReference>
<accession>A0A4R6KCA8</accession>
<dbReference type="OrthoDB" id="3481501at2"/>
<organism evidence="1 2">
    <name type="scientific">Kribbella caucasensis</name>
    <dbReference type="NCBI Taxonomy" id="2512215"/>
    <lineage>
        <taxon>Bacteria</taxon>
        <taxon>Bacillati</taxon>
        <taxon>Actinomycetota</taxon>
        <taxon>Actinomycetes</taxon>
        <taxon>Propionibacteriales</taxon>
        <taxon>Kribbellaceae</taxon>
        <taxon>Kribbella</taxon>
    </lineage>
</organism>
<keyword evidence="2" id="KW-1185">Reference proteome</keyword>
<evidence type="ECO:0008006" key="3">
    <source>
        <dbReference type="Google" id="ProtNLM"/>
    </source>
</evidence>
<dbReference type="AlphaFoldDB" id="A0A4R6KCA8"/>
<dbReference type="Gene3D" id="3.30.70.100">
    <property type="match status" value="1"/>
</dbReference>
<name>A0A4R6KCA8_9ACTN</name>
<dbReference type="RefSeq" id="WP_133802258.1">
    <property type="nucleotide sequence ID" value="NZ_SNWQ01000011.1"/>
</dbReference>
<dbReference type="SUPFAM" id="SSF54909">
    <property type="entry name" value="Dimeric alpha+beta barrel"/>
    <property type="match status" value="1"/>
</dbReference>
<evidence type="ECO:0000313" key="1">
    <source>
        <dbReference type="EMBL" id="TDO46390.1"/>
    </source>
</evidence>